<dbReference type="InterPro" id="IPR000415">
    <property type="entry name" value="Nitroreductase-like"/>
</dbReference>
<dbReference type="Gene3D" id="3.40.109.10">
    <property type="entry name" value="NADH Oxidase"/>
    <property type="match status" value="1"/>
</dbReference>
<dbReference type="EMBL" id="SORI01000008">
    <property type="protein sequence ID" value="TDY60486.1"/>
    <property type="molecule type" value="Genomic_DNA"/>
</dbReference>
<reference evidence="3 4" key="1">
    <citation type="submission" date="2019-03" db="EMBL/GenBank/DDBJ databases">
        <title>Genomic Encyclopedia of Type Strains, Phase IV (KMG-IV): sequencing the most valuable type-strain genomes for metagenomic binning, comparative biology and taxonomic classification.</title>
        <authorList>
            <person name="Goeker M."/>
        </authorList>
    </citation>
    <scope>NUCLEOTIDE SEQUENCE [LARGE SCALE GENOMIC DNA]</scope>
    <source>
        <strain evidence="3 4">DSM 25964</strain>
    </source>
</reference>
<dbReference type="Proteomes" id="UP000295066">
    <property type="component" value="Unassembled WGS sequence"/>
</dbReference>
<dbReference type="PANTHER" id="PTHR23026">
    <property type="entry name" value="NADPH NITROREDUCTASE"/>
    <property type="match status" value="1"/>
</dbReference>
<dbReference type="Pfam" id="PF00881">
    <property type="entry name" value="Nitroreductase"/>
    <property type="match status" value="1"/>
</dbReference>
<name>A0A4R8MA00_9BACT</name>
<evidence type="ECO:0000259" key="2">
    <source>
        <dbReference type="Pfam" id="PF00881"/>
    </source>
</evidence>
<dbReference type="GO" id="GO:0046857">
    <property type="term" value="F:oxidoreductase activity, acting on other nitrogenous compounds as donors, with NAD or NADP as acceptor"/>
    <property type="evidence" value="ECO:0007669"/>
    <property type="project" value="TreeGrafter"/>
</dbReference>
<dbReference type="GO" id="GO:0046256">
    <property type="term" value="P:2,4,6-trinitrotoluene catabolic process"/>
    <property type="evidence" value="ECO:0007669"/>
    <property type="project" value="TreeGrafter"/>
</dbReference>
<dbReference type="SUPFAM" id="SSF55469">
    <property type="entry name" value="FMN-dependent nitroreductase-like"/>
    <property type="match status" value="1"/>
</dbReference>
<evidence type="ECO:0000256" key="1">
    <source>
        <dbReference type="ARBA" id="ARBA00023027"/>
    </source>
</evidence>
<evidence type="ECO:0000313" key="3">
    <source>
        <dbReference type="EMBL" id="TDY60486.1"/>
    </source>
</evidence>
<keyword evidence="1" id="KW-0520">NAD</keyword>
<protein>
    <submittedName>
        <fullName evidence="3">Nitroreductase</fullName>
    </submittedName>
</protein>
<comment type="caution">
    <text evidence="3">The sequence shown here is derived from an EMBL/GenBank/DDBJ whole genome shotgun (WGS) entry which is preliminary data.</text>
</comment>
<feature type="domain" description="Nitroreductase" evidence="2">
    <location>
        <begin position="8"/>
        <end position="166"/>
    </location>
</feature>
<dbReference type="InterPro" id="IPR050627">
    <property type="entry name" value="Nitroreductase/BluB"/>
</dbReference>
<organism evidence="3 4">
    <name type="scientific">Aminivibrio pyruvatiphilus</name>
    <dbReference type="NCBI Taxonomy" id="1005740"/>
    <lineage>
        <taxon>Bacteria</taxon>
        <taxon>Thermotogati</taxon>
        <taxon>Synergistota</taxon>
        <taxon>Synergistia</taxon>
        <taxon>Synergistales</taxon>
        <taxon>Aminobacteriaceae</taxon>
        <taxon>Aminivibrio</taxon>
    </lineage>
</organism>
<proteinExistence type="predicted"/>
<sequence length="191" mass="21551">MNPVMETIRNRRSVRRFRPDQLRREDLDLILEAAIWAPSGHNAQPWHFLVIQDKQKIDEMSEKTISLMSRSPIDWVSKLAGREGYHLFHRAPTVIVVSGKKPGNDLLFPQADCSAAIQNMLLAAESLNIGSCWIGLTGFLFAIPEETEALGIPEDCQPLYSVCFGYKDDAFVPPAPPRKEGKISFYQARKP</sequence>
<dbReference type="InterPro" id="IPR029479">
    <property type="entry name" value="Nitroreductase"/>
</dbReference>
<keyword evidence="4" id="KW-1185">Reference proteome</keyword>
<dbReference type="PANTHER" id="PTHR23026:SF125">
    <property type="entry name" value="OXYGEN-INSENSITIVE NAD(P)H NITROREDUCTASE"/>
    <property type="match status" value="1"/>
</dbReference>
<evidence type="ECO:0000313" key="4">
    <source>
        <dbReference type="Proteomes" id="UP000295066"/>
    </source>
</evidence>
<dbReference type="GO" id="GO:0005829">
    <property type="term" value="C:cytosol"/>
    <property type="evidence" value="ECO:0007669"/>
    <property type="project" value="TreeGrafter"/>
</dbReference>
<dbReference type="OrthoDB" id="9812105at2"/>
<dbReference type="AlphaFoldDB" id="A0A4R8MA00"/>
<accession>A0A4R8MA00</accession>
<gene>
    <name evidence="3" type="ORF">C8D99_10826</name>
</gene>